<name>A0A7N0UU74_KALFE</name>
<proteinExistence type="inferred from homology"/>
<keyword evidence="6" id="KW-1185">Reference proteome</keyword>
<dbReference type="Gene3D" id="3.40.50.12780">
    <property type="entry name" value="N-terminal domain of ligase-like"/>
    <property type="match status" value="1"/>
</dbReference>
<dbReference type="Pfam" id="PF00501">
    <property type="entry name" value="AMP-binding"/>
    <property type="match status" value="1"/>
</dbReference>
<dbReference type="EnsemblPlants" id="Kaladp0086s0050.1.v1.1">
    <property type="protein sequence ID" value="Kaladp0086s0050.1.v1.1"/>
    <property type="gene ID" value="Kaladp0086s0050.v1.1"/>
</dbReference>
<dbReference type="PANTHER" id="PTHR24096:SF160">
    <property type="entry name" value="4-COUMARATE--COA LIGASE-LIKE 9"/>
    <property type="match status" value="1"/>
</dbReference>
<dbReference type="InterPro" id="IPR042099">
    <property type="entry name" value="ANL_N_sf"/>
</dbReference>
<evidence type="ECO:0000313" key="5">
    <source>
        <dbReference type="EnsemblPlants" id="Kaladp0086s0050.1.v1.1"/>
    </source>
</evidence>
<evidence type="ECO:0000259" key="4">
    <source>
        <dbReference type="Pfam" id="PF13193"/>
    </source>
</evidence>
<evidence type="ECO:0008006" key="7">
    <source>
        <dbReference type="Google" id="ProtNLM"/>
    </source>
</evidence>
<accession>A0A7N0UU74</accession>
<dbReference type="InterPro" id="IPR000873">
    <property type="entry name" value="AMP-dep_synth/lig_dom"/>
</dbReference>
<organism evidence="5 6">
    <name type="scientific">Kalanchoe fedtschenkoi</name>
    <name type="common">Lavender scallops</name>
    <name type="synonym">South American air plant</name>
    <dbReference type="NCBI Taxonomy" id="63787"/>
    <lineage>
        <taxon>Eukaryota</taxon>
        <taxon>Viridiplantae</taxon>
        <taxon>Streptophyta</taxon>
        <taxon>Embryophyta</taxon>
        <taxon>Tracheophyta</taxon>
        <taxon>Spermatophyta</taxon>
        <taxon>Magnoliopsida</taxon>
        <taxon>eudicotyledons</taxon>
        <taxon>Gunneridae</taxon>
        <taxon>Pentapetalae</taxon>
        <taxon>Saxifragales</taxon>
        <taxon>Crassulaceae</taxon>
        <taxon>Kalanchoe</taxon>
    </lineage>
</organism>
<dbReference type="GO" id="GO:0016405">
    <property type="term" value="F:CoA-ligase activity"/>
    <property type="evidence" value="ECO:0007669"/>
    <property type="project" value="TreeGrafter"/>
</dbReference>
<dbReference type="OMA" id="CLRHEPT"/>
<dbReference type="InterPro" id="IPR045851">
    <property type="entry name" value="AMP-bd_C_sf"/>
</dbReference>
<dbReference type="CDD" id="cd05904">
    <property type="entry name" value="4CL"/>
    <property type="match status" value="1"/>
</dbReference>
<dbReference type="InterPro" id="IPR020845">
    <property type="entry name" value="AMP-binding_CS"/>
</dbReference>
<evidence type="ECO:0000313" key="6">
    <source>
        <dbReference type="Proteomes" id="UP000594263"/>
    </source>
</evidence>
<dbReference type="InterPro" id="IPR025110">
    <property type="entry name" value="AMP-bd_C"/>
</dbReference>
<dbReference type="PANTHER" id="PTHR24096">
    <property type="entry name" value="LONG-CHAIN-FATTY-ACID--COA LIGASE"/>
    <property type="match status" value="1"/>
</dbReference>
<dbReference type="AlphaFoldDB" id="A0A7N0UU74"/>
<evidence type="ECO:0000256" key="1">
    <source>
        <dbReference type="ARBA" id="ARBA00006432"/>
    </source>
</evidence>
<dbReference type="PROSITE" id="PS00455">
    <property type="entry name" value="AMP_BINDING"/>
    <property type="match status" value="1"/>
</dbReference>
<dbReference type="FunFam" id="3.30.300.30:FF:000007">
    <property type="entry name" value="4-coumarate--CoA ligase 2"/>
    <property type="match status" value="1"/>
</dbReference>
<reference evidence="5" key="1">
    <citation type="submission" date="2021-01" db="UniProtKB">
        <authorList>
            <consortium name="EnsemblPlants"/>
        </authorList>
    </citation>
    <scope>IDENTIFICATION</scope>
</reference>
<protein>
    <recommendedName>
        <fullName evidence="7">4-coumarate--CoA ligase</fullName>
    </recommendedName>
</protein>
<sequence length="539" mass="58090">MAETDAKSGYCSETKIFHSLRKPLDLPPEDIPLTVSSYALSLQPNNPIVNPTAMIDCATKRSISYSEFIRQVDSLSFHLHSVVGIKKGDVAFLLCSNSVKVPIIYFSLMSLGVVLSPSNPMSTEAEILRQLNLCNPVVAFAVSSASAKLPNLKFGTIVVDSPDFDSVLATEAGEIDRVEVSQSAVAAIMYSSGTTGRVKGVMVTHRNMIANTASFYQHRSERRSSAPAVALGTVPYFHIFGFFAMLRAVAVSDCVVVMERFDLRSMMRAVDEFKVTHLTVVPPVVVAMVKGDAAAGCDLSSLETLGVGAAPLGKDVVAAFKTKFPHVVLGQGYGLTESTGPVTRAVGPEEGLYWGSAGRLVGSCEVKIIDIESGVALGPNQPGELWIKGPILMKGYLGDAEATAATLTPDGWLKTGDVCYVDEEGYFYVVDRLKELIKYKGYQVAPAELEQLLQSHPEISDAAVIPYPDEVAGEIPMAFVVRQPHSSINEAHVMEFVATQVSPYKKVRKVAFVNSIPKSPAGKILRKTLRESIASHSKL</sequence>
<dbReference type="Gramene" id="Kaladp0086s0050.1.v1.1">
    <property type="protein sequence ID" value="Kaladp0086s0050.1.v1.1"/>
    <property type="gene ID" value="Kaladp0086s0050.v1.1"/>
</dbReference>
<feature type="domain" description="AMP-binding enzyme C-terminal" evidence="4">
    <location>
        <begin position="448"/>
        <end position="523"/>
    </location>
</feature>
<evidence type="ECO:0000259" key="3">
    <source>
        <dbReference type="Pfam" id="PF00501"/>
    </source>
</evidence>
<dbReference type="Pfam" id="PF13193">
    <property type="entry name" value="AMP-binding_C"/>
    <property type="match status" value="1"/>
</dbReference>
<keyword evidence="2" id="KW-0436">Ligase</keyword>
<dbReference type="Proteomes" id="UP000594263">
    <property type="component" value="Unplaced"/>
</dbReference>
<dbReference type="SUPFAM" id="SSF56801">
    <property type="entry name" value="Acetyl-CoA synthetase-like"/>
    <property type="match status" value="1"/>
</dbReference>
<evidence type="ECO:0000256" key="2">
    <source>
        <dbReference type="ARBA" id="ARBA00022598"/>
    </source>
</evidence>
<dbReference type="Gene3D" id="3.30.300.30">
    <property type="match status" value="1"/>
</dbReference>
<comment type="similarity">
    <text evidence="1">Belongs to the ATP-dependent AMP-binding enzyme family.</text>
</comment>
<feature type="domain" description="AMP-dependent synthetase/ligase" evidence="3">
    <location>
        <begin position="52"/>
        <end position="397"/>
    </location>
</feature>